<sequence>TLSGGVLTIVKDVPDAQATGTIYVGSEANFCAKAGKVVSCNTTGLEYGPTSPIGNTSPVKFFNLDGGTAATARMSDPARITVAEAKCNACHG</sequence>
<feature type="non-terminal residue" evidence="1">
    <location>
        <position position="1"/>
    </location>
</feature>
<reference evidence="1 2" key="1">
    <citation type="submission" date="2022-09" db="EMBL/GenBank/DDBJ databases">
        <title>The outer-membrane cytochrome OmcA is essential for infection of Shewanella oneidensis by a zebrafish-associated bacteriophage.</title>
        <authorList>
            <person name="Grenfell A.W."/>
            <person name="Intile P."/>
            <person name="Mcfarlane J."/>
            <person name="Leung D."/>
            <person name="Abdalla K."/>
            <person name="Wold M."/>
            <person name="Kees E."/>
            <person name="Gralnick J."/>
        </authorList>
    </citation>
    <scope>NUCLEOTIDE SEQUENCE [LARGE SCALE GENOMIC DNA]</scope>
    <source>
        <strain evidence="1 2">NF-5</strain>
    </source>
</reference>
<organism evidence="1 2">
    <name type="scientific">Shewanella xiamenensis</name>
    <dbReference type="NCBI Taxonomy" id="332186"/>
    <lineage>
        <taxon>Bacteria</taxon>
        <taxon>Pseudomonadati</taxon>
        <taxon>Pseudomonadota</taxon>
        <taxon>Gammaproteobacteria</taxon>
        <taxon>Alteromonadales</taxon>
        <taxon>Shewanellaceae</taxon>
        <taxon>Shewanella</taxon>
    </lineage>
</organism>
<evidence type="ECO:0000313" key="1">
    <source>
        <dbReference type="EMBL" id="MDI5834406.1"/>
    </source>
</evidence>
<comment type="caution">
    <text evidence="1">The sequence shown here is derived from an EMBL/GenBank/DDBJ whole genome shotgun (WGS) entry which is preliminary data.</text>
</comment>
<dbReference type="EMBL" id="JAOTLW010000101">
    <property type="protein sequence ID" value="MDI5834406.1"/>
    <property type="molecule type" value="Genomic_DNA"/>
</dbReference>
<proteinExistence type="predicted"/>
<name>A0ABT6UJ26_9GAMM</name>
<gene>
    <name evidence="1" type="ORF">ODY93_22895</name>
</gene>
<evidence type="ECO:0000313" key="2">
    <source>
        <dbReference type="Proteomes" id="UP001159075"/>
    </source>
</evidence>
<dbReference type="Proteomes" id="UP001159075">
    <property type="component" value="Unassembled WGS sequence"/>
</dbReference>
<accession>A0ABT6UJ26</accession>
<keyword evidence="2" id="KW-1185">Reference proteome</keyword>
<feature type="non-terminal residue" evidence="1">
    <location>
        <position position="92"/>
    </location>
</feature>
<protein>
    <submittedName>
        <fullName evidence="1">Cytochrome C</fullName>
    </submittedName>
</protein>